<keyword evidence="1" id="KW-1133">Transmembrane helix</keyword>
<dbReference type="KEGG" id="mya:MORIYA_0241"/>
<dbReference type="OrthoDB" id="5899423at2"/>
<accession>A0A330LJE4</accession>
<feature type="transmembrane region" description="Helical" evidence="1">
    <location>
        <begin position="104"/>
        <end position="121"/>
    </location>
</feature>
<protein>
    <submittedName>
        <fullName evidence="2">Uncharacterized protein</fullName>
    </submittedName>
</protein>
<dbReference type="EMBL" id="LS483250">
    <property type="protein sequence ID" value="SQD76719.1"/>
    <property type="molecule type" value="Genomic_DNA"/>
</dbReference>
<proteinExistence type="predicted"/>
<dbReference type="RefSeq" id="WP_112711977.1">
    <property type="nucleotide sequence ID" value="NZ_LS483250.1"/>
</dbReference>
<reference evidence="3" key="1">
    <citation type="submission" date="2018-05" db="EMBL/GenBank/DDBJ databases">
        <authorList>
            <person name="Cea G.-C."/>
            <person name="William W."/>
        </authorList>
    </citation>
    <scope>NUCLEOTIDE SEQUENCE [LARGE SCALE GENOMIC DNA]</scope>
    <source>
        <strain evidence="3">DB21MT 5</strain>
    </source>
</reference>
<evidence type="ECO:0000313" key="2">
    <source>
        <dbReference type="EMBL" id="SQD76719.1"/>
    </source>
</evidence>
<gene>
    <name evidence="2" type="ORF">MORIYA_0241</name>
</gene>
<keyword evidence="1" id="KW-0812">Transmembrane</keyword>
<dbReference type="AlphaFoldDB" id="A0A330LJE4"/>
<feature type="transmembrane region" description="Helical" evidence="1">
    <location>
        <begin position="49"/>
        <end position="69"/>
    </location>
</feature>
<dbReference type="Proteomes" id="UP000250163">
    <property type="component" value="Chromosome MORIYA"/>
</dbReference>
<keyword evidence="3" id="KW-1185">Reference proteome</keyword>
<keyword evidence="1" id="KW-0472">Membrane</keyword>
<sequence length="156" mass="17858">MNTNEDDYVSLSFKIIFAGLSVIMLLTMGGGLSMFALEMMFNTGDSFGIIWFSGAVIGTLLVCIPNGMIVIHGLAFFSKWNVYNCAFQLGVNVIWFIYEGLADWPLHTISIAFPLLCMIVLRSSSYEQFVEYYYHLKTNRRREREKLKAAVERLRK</sequence>
<name>A0A330LJE4_9GAMM</name>
<organism evidence="2 3">
    <name type="scientific">Moritella yayanosii</name>
    <dbReference type="NCBI Taxonomy" id="69539"/>
    <lineage>
        <taxon>Bacteria</taxon>
        <taxon>Pseudomonadati</taxon>
        <taxon>Pseudomonadota</taxon>
        <taxon>Gammaproteobacteria</taxon>
        <taxon>Alteromonadales</taxon>
        <taxon>Moritellaceae</taxon>
        <taxon>Moritella</taxon>
    </lineage>
</organism>
<evidence type="ECO:0000313" key="3">
    <source>
        <dbReference type="Proteomes" id="UP000250163"/>
    </source>
</evidence>
<feature type="transmembrane region" description="Helical" evidence="1">
    <location>
        <begin position="12"/>
        <end position="37"/>
    </location>
</feature>
<evidence type="ECO:0000256" key="1">
    <source>
        <dbReference type="SAM" id="Phobius"/>
    </source>
</evidence>